<protein>
    <recommendedName>
        <fullName evidence="9">TRAP transporter small permease protein</fullName>
    </recommendedName>
</protein>
<dbReference type="PANTHER" id="PTHR35011">
    <property type="entry name" value="2,3-DIKETO-L-GULONATE TRAP TRANSPORTER SMALL PERMEASE PROTEIN YIAM"/>
    <property type="match status" value="1"/>
</dbReference>
<dbReference type="Proteomes" id="UP000761264">
    <property type="component" value="Unassembled WGS sequence"/>
</dbReference>
<accession>A0A967EXS9</accession>
<reference evidence="11" key="1">
    <citation type="submission" date="2020-03" db="EMBL/GenBank/DDBJ databases">
        <title>Genome of Pelagibius litoralis DSM 21314T.</title>
        <authorList>
            <person name="Wang G."/>
        </authorList>
    </citation>
    <scope>NUCLEOTIDE SEQUENCE</scope>
    <source>
        <strain evidence="11">DSM 21314</strain>
    </source>
</reference>
<evidence type="ECO:0000256" key="4">
    <source>
        <dbReference type="ARBA" id="ARBA00022519"/>
    </source>
</evidence>
<evidence type="ECO:0000259" key="10">
    <source>
        <dbReference type="Pfam" id="PF04290"/>
    </source>
</evidence>
<keyword evidence="5 9" id="KW-0812">Transmembrane</keyword>
<feature type="transmembrane region" description="Helical" evidence="9">
    <location>
        <begin position="131"/>
        <end position="151"/>
    </location>
</feature>
<name>A0A967EXS9_9PROT</name>
<feature type="transmembrane region" description="Helical" evidence="9">
    <location>
        <begin position="89"/>
        <end position="111"/>
    </location>
</feature>
<evidence type="ECO:0000256" key="3">
    <source>
        <dbReference type="ARBA" id="ARBA00022475"/>
    </source>
</evidence>
<comment type="subcellular location">
    <subcellularLocation>
        <location evidence="1 9">Cell inner membrane</location>
        <topology evidence="1 9">Multi-pass membrane protein</topology>
    </subcellularLocation>
</comment>
<dbReference type="GO" id="GO:0005886">
    <property type="term" value="C:plasma membrane"/>
    <property type="evidence" value="ECO:0007669"/>
    <property type="project" value="UniProtKB-SubCell"/>
</dbReference>
<evidence type="ECO:0000256" key="5">
    <source>
        <dbReference type="ARBA" id="ARBA00022692"/>
    </source>
</evidence>
<sequence>MLLLARIWHFKLFLKRLTLVITCTLFSVVVIVQIVVRYFLVIPMHGLEEIAVYSAVWTYFIGGAYGAYERSHISASLMEMVIAGQVARNWIKVLANAITVVVAVWATVWTFQYFQWSLRLQPRSLELQAPLYWAHASMFVGLGLMAFYFAIEFVDNLLRVLGIRTASAG</sequence>
<evidence type="ECO:0000313" key="11">
    <source>
        <dbReference type="EMBL" id="NIA69386.1"/>
    </source>
</evidence>
<dbReference type="GO" id="GO:0015740">
    <property type="term" value="P:C4-dicarboxylate transport"/>
    <property type="evidence" value="ECO:0007669"/>
    <property type="project" value="TreeGrafter"/>
</dbReference>
<keyword evidence="6 9" id="KW-1133">Transmembrane helix</keyword>
<evidence type="ECO:0000256" key="1">
    <source>
        <dbReference type="ARBA" id="ARBA00004429"/>
    </source>
</evidence>
<dbReference type="EMBL" id="JAAQPH010000008">
    <property type="protein sequence ID" value="NIA69386.1"/>
    <property type="molecule type" value="Genomic_DNA"/>
</dbReference>
<proteinExistence type="inferred from homology"/>
<dbReference type="InterPro" id="IPR007387">
    <property type="entry name" value="TRAP_DctQ"/>
</dbReference>
<evidence type="ECO:0000313" key="12">
    <source>
        <dbReference type="Proteomes" id="UP000761264"/>
    </source>
</evidence>
<dbReference type="RefSeq" id="WP_167224904.1">
    <property type="nucleotide sequence ID" value="NZ_JAAQPH010000008.1"/>
</dbReference>
<dbReference type="Pfam" id="PF04290">
    <property type="entry name" value="DctQ"/>
    <property type="match status" value="1"/>
</dbReference>
<keyword evidence="2 9" id="KW-0813">Transport</keyword>
<evidence type="ECO:0000256" key="9">
    <source>
        <dbReference type="RuleBase" id="RU369079"/>
    </source>
</evidence>
<comment type="subunit">
    <text evidence="9">The complex comprises the extracytoplasmic solute receptor protein and the two transmembrane proteins.</text>
</comment>
<evidence type="ECO:0000256" key="7">
    <source>
        <dbReference type="ARBA" id="ARBA00023136"/>
    </source>
</evidence>
<dbReference type="GO" id="GO:0022857">
    <property type="term" value="F:transmembrane transporter activity"/>
    <property type="evidence" value="ECO:0007669"/>
    <property type="project" value="UniProtKB-UniRule"/>
</dbReference>
<evidence type="ECO:0000256" key="2">
    <source>
        <dbReference type="ARBA" id="ARBA00022448"/>
    </source>
</evidence>
<comment type="function">
    <text evidence="9">Part of the tripartite ATP-independent periplasmic (TRAP) transport system.</text>
</comment>
<feature type="transmembrane region" description="Helical" evidence="9">
    <location>
        <begin position="50"/>
        <end position="68"/>
    </location>
</feature>
<evidence type="ECO:0000256" key="8">
    <source>
        <dbReference type="ARBA" id="ARBA00038436"/>
    </source>
</evidence>
<organism evidence="11 12">
    <name type="scientific">Pelagibius litoralis</name>
    <dbReference type="NCBI Taxonomy" id="374515"/>
    <lineage>
        <taxon>Bacteria</taxon>
        <taxon>Pseudomonadati</taxon>
        <taxon>Pseudomonadota</taxon>
        <taxon>Alphaproteobacteria</taxon>
        <taxon>Rhodospirillales</taxon>
        <taxon>Rhodovibrionaceae</taxon>
        <taxon>Pelagibius</taxon>
    </lineage>
</organism>
<keyword evidence="4 9" id="KW-0997">Cell inner membrane</keyword>
<dbReference type="PANTHER" id="PTHR35011:SF2">
    <property type="entry name" value="2,3-DIKETO-L-GULONATE TRAP TRANSPORTER SMALL PERMEASE PROTEIN YIAM"/>
    <property type="match status" value="1"/>
</dbReference>
<feature type="transmembrane region" description="Helical" evidence="9">
    <location>
        <begin position="12"/>
        <end position="38"/>
    </location>
</feature>
<keyword evidence="12" id="KW-1185">Reference proteome</keyword>
<comment type="similarity">
    <text evidence="8 9">Belongs to the TRAP transporter small permease family.</text>
</comment>
<dbReference type="InterPro" id="IPR055348">
    <property type="entry name" value="DctQ"/>
</dbReference>
<dbReference type="AlphaFoldDB" id="A0A967EXS9"/>
<keyword evidence="7 9" id="KW-0472">Membrane</keyword>
<comment type="caution">
    <text evidence="11">The sequence shown here is derived from an EMBL/GenBank/DDBJ whole genome shotgun (WGS) entry which is preliminary data.</text>
</comment>
<evidence type="ECO:0000256" key="6">
    <source>
        <dbReference type="ARBA" id="ARBA00022989"/>
    </source>
</evidence>
<keyword evidence="3" id="KW-1003">Cell membrane</keyword>
<feature type="domain" description="Tripartite ATP-independent periplasmic transporters DctQ component" evidence="10">
    <location>
        <begin position="28"/>
        <end position="157"/>
    </location>
</feature>
<gene>
    <name evidence="11" type="ORF">HBA54_12365</name>
</gene>